<accession>A7EZM2</accession>
<evidence type="ECO:0000313" key="1">
    <source>
        <dbReference type="EMBL" id="EDN94914.1"/>
    </source>
</evidence>
<dbReference type="Proteomes" id="UP000001312">
    <property type="component" value="Unassembled WGS sequence"/>
</dbReference>
<evidence type="ECO:0000313" key="2">
    <source>
        <dbReference type="Proteomes" id="UP000001312"/>
    </source>
</evidence>
<dbReference type="EMBL" id="CH476636">
    <property type="protein sequence ID" value="EDN94914.1"/>
    <property type="molecule type" value="Genomic_DNA"/>
</dbReference>
<dbReference type="KEGG" id="ssl:SS1G_10789"/>
<organism evidence="1 2">
    <name type="scientific">Sclerotinia sclerotiorum (strain ATCC 18683 / 1980 / Ss-1)</name>
    <name type="common">White mold</name>
    <name type="synonym">Whetzelinia sclerotiorum</name>
    <dbReference type="NCBI Taxonomy" id="665079"/>
    <lineage>
        <taxon>Eukaryota</taxon>
        <taxon>Fungi</taxon>
        <taxon>Dikarya</taxon>
        <taxon>Ascomycota</taxon>
        <taxon>Pezizomycotina</taxon>
        <taxon>Leotiomycetes</taxon>
        <taxon>Helotiales</taxon>
        <taxon>Sclerotiniaceae</taxon>
        <taxon>Sclerotinia</taxon>
    </lineage>
</organism>
<dbReference type="InParanoid" id="A7EZM2"/>
<dbReference type="RefSeq" id="XP_001588342.1">
    <property type="nucleotide sequence ID" value="XM_001588292.1"/>
</dbReference>
<name>A7EZM2_SCLS1</name>
<gene>
    <name evidence="1" type="ORF">SS1G_10789</name>
</gene>
<keyword evidence="2" id="KW-1185">Reference proteome</keyword>
<sequence>MVGWVTCPALKTGPSTIFRVYQRKKVIKQANTAHA</sequence>
<reference evidence="2" key="1">
    <citation type="journal article" date="2011" name="PLoS Genet.">
        <title>Genomic analysis of the necrotrophic fungal pathogens Sclerotinia sclerotiorum and Botrytis cinerea.</title>
        <authorList>
            <person name="Amselem J."/>
            <person name="Cuomo C.A."/>
            <person name="van Kan J.A."/>
            <person name="Viaud M."/>
            <person name="Benito E.P."/>
            <person name="Couloux A."/>
            <person name="Coutinho P.M."/>
            <person name="de Vries R.P."/>
            <person name="Dyer P.S."/>
            <person name="Fillinger S."/>
            <person name="Fournier E."/>
            <person name="Gout L."/>
            <person name="Hahn M."/>
            <person name="Kohn L."/>
            <person name="Lapalu N."/>
            <person name="Plummer K.M."/>
            <person name="Pradier J.M."/>
            <person name="Quevillon E."/>
            <person name="Sharon A."/>
            <person name="Simon A."/>
            <person name="ten Have A."/>
            <person name="Tudzynski B."/>
            <person name="Tudzynski P."/>
            <person name="Wincker P."/>
            <person name="Andrew M."/>
            <person name="Anthouard V."/>
            <person name="Beever R.E."/>
            <person name="Beffa R."/>
            <person name="Benoit I."/>
            <person name="Bouzid O."/>
            <person name="Brault B."/>
            <person name="Chen Z."/>
            <person name="Choquer M."/>
            <person name="Collemare J."/>
            <person name="Cotton P."/>
            <person name="Danchin E.G."/>
            <person name="Da Silva C."/>
            <person name="Gautier A."/>
            <person name="Giraud C."/>
            <person name="Giraud T."/>
            <person name="Gonzalez C."/>
            <person name="Grossetete S."/>
            <person name="Guldener U."/>
            <person name="Henrissat B."/>
            <person name="Howlett B.J."/>
            <person name="Kodira C."/>
            <person name="Kretschmer M."/>
            <person name="Lappartient A."/>
            <person name="Leroch M."/>
            <person name="Levis C."/>
            <person name="Mauceli E."/>
            <person name="Neuveglise C."/>
            <person name="Oeser B."/>
            <person name="Pearson M."/>
            <person name="Poulain J."/>
            <person name="Poussereau N."/>
            <person name="Quesneville H."/>
            <person name="Rascle C."/>
            <person name="Schumacher J."/>
            <person name="Segurens B."/>
            <person name="Sexton A."/>
            <person name="Silva E."/>
            <person name="Sirven C."/>
            <person name="Soanes D.M."/>
            <person name="Talbot N.J."/>
            <person name="Templeton M."/>
            <person name="Yandava C."/>
            <person name="Yarden O."/>
            <person name="Zeng Q."/>
            <person name="Rollins J.A."/>
            <person name="Lebrun M.H."/>
            <person name="Dickman M."/>
        </authorList>
    </citation>
    <scope>NUCLEOTIDE SEQUENCE [LARGE SCALE GENOMIC DNA]</scope>
    <source>
        <strain evidence="2">ATCC 18683 / 1980 / Ss-1</strain>
    </source>
</reference>
<dbReference type="AlphaFoldDB" id="A7EZM2"/>
<proteinExistence type="predicted"/>
<protein>
    <submittedName>
        <fullName evidence="1">Uncharacterized protein</fullName>
    </submittedName>
</protein>
<dbReference type="GeneID" id="5484521"/>